<dbReference type="InParanoid" id="A0A0D0B1P9"/>
<protein>
    <submittedName>
        <fullName evidence="2">Uncharacterized protein</fullName>
    </submittedName>
</protein>
<keyword evidence="1" id="KW-1133">Transmembrane helix</keyword>
<evidence type="ECO:0000256" key="1">
    <source>
        <dbReference type="SAM" id="Phobius"/>
    </source>
</evidence>
<evidence type="ECO:0000313" key="2">
    <source>
        <dbReference type="EMBL" id="KIK40427.1"/>
    </source>
</evidence>
<dbReference type="Proteomes" id="UP000054485">
    <property type="component" value="Unassembled WGS sequence"/>
</dbReference>
<reference evidence="2 3" key="1">
    <citation type="submission" date="2014-04" db="EMBL/GenBank/DDBJ databases">
        <authorList>
            <consortium name="DOE Joint Genome Institute"/>
            <person name="Kuo A."/>
            <person name="Ruytinx J."/>
            <person name="Rineau F."/>
            <person name="Colpaert J."/>
            <person name="Kohler A."/>
            <person name="Nagy L.G."/>
            <person name="Floudas D."/>
            <person name="Copeland A."/>
            <person name="Barry K.W."/>
            <person name="Cichocki N."/>
            <person name="Veneault-Fourrey C."/>
            <person name="LaButti K."/>
            <person name="Lindquist E.A."/>
            <person name="Lipzen A."/>
            <person name="Lundell T."/>
            <person name="Morin E."/>
            <person name="Murat C."/>
            <person name="Sun H."/>
            <person name="Tunlid A."/>
            <person name="Henrissat B."/>
            <person name="Grigoriev I.V."/>
            <person name="Hibbett D.S."/>
            <person name="Martin F."/>
            <person name="Nordberg H.P."/>
            <person name="Cantor M.N."/>
            <person name="Hua S.X."/>
        </authorList>
    </citation>
    <scope>NUCLEOTIDE SEQUENCE [LARGE SCALE GENOMIC DNA]</scope>
    <source>
        <strain evidence="2 3">UH-Slu-Lm8-n1</strain>
    </source>
</reference>
<feature type="transmembrane region" description="Helical" evidence="1">
    <location>
        <begin position="78"/>
        <end position="101"/>
    </location>
</feature>
<feature type="transmembrane region" description="Helical" evidence="1">
    <location>
        <begin position="113"/>
        <end position="137"/>
    </location>
</feature>
<organism evidence="2 3">
    <name type="scientific">Suillus luteus UH-Slu-Lm8-n1</name>
    <dbReference type="NCBI Taxonomy" id="930992"/>
    <lineage>
        <taxon>Eukaryota</taxon>
        <taxon>Fungi</taxon>
        <taxon>Dikarya</taxon>
        <taxon>Basidiomycota</taxon>
        <taxon>Agaricomycotina</taxon>
        <taxon>Agaricomycetes</taxon>
        <taxon>Agaricomycetidae</taxon>
        <taxon>Boletales</taxon>
        <taxon>Suillineae</taxon>
        <taxon>Suillaceae</taxon>
        <taxon>Suillus</taxon>
    </lineage>
</organism>
<keyword evidence="1" id="KW-0812">Transmembrane</keyword>
<feature type="transmembrane region" description="Helical" evidence="1">
    <location>
        <begin position="37"/>
        <end position="57"/>
    </location>
</feature>
<reference evidence="3" key="2">
    <citation type="submission" date="2015-01" db="EMBL/GenBank/DDBJ databases">
        <title>Evolutionary Origins and Diversification of the Mycorrhizal Mutualists.</title>
        <authorList>
            <consortium name="DOE Joint Genome Institute"/>
            <consortium name="Mycorrhizal Genomics Consortium"/>
            <person name="Kohler A."/>
            <person name="Kuo A."/>
            <person name="Nagy L.G."/>
            <person name="Floudas D."/>
            <person name="Copeland A."/>
            <person name="Barry K.W."/>
            <person name="Cichocki N."/>
            <person name="Veneault-Fourrey C."/>
            <person name="LaButti K."/>
            <person name="Lindquist E.A."/>
            <person name="Lipzen A."/>
            <person name="Lundell T."/>
            <person name="Morin E."/>
            <person name="Murat C."/>
            <person name="Riley R."/>
            <person name="Ohm R."/>
            <person name="Sun H."/>
            <person name="Tunlid A."/>
            <person name="Henrissat B."/>
            <person name="Grigoriev I.V."/>
            <person name="Hibbett D.S."/>
            <person name="Martin F."/>
        </authorList>
    </citation>
    <scope>NUCLEOTIDE SEQUENCE [LARGE SCALE GENOMIC DNA]</scope>
    <source>
        <strain evidence="3">UH-Slu-Lm8-n1</strain>
    </source>
</reference>
<dbReference type="AlphaFoldDB" id="A0A0D0B1P9"/>
<name>A0A0D0B1P9_9AGAM</name>
<dbReference type="EMBL" id="KN835303">
    <property type="protein sequence ID" value="KIK40427.1"/>
    <property type="molecule type" value="Genomic_DNA"/>
</dbReference>
<keyword evidence="1" id="KW-0472">Membrane</keyword>
<gene>
    <name evidence="2" type="ORF">CY34DRAFT_13740</name>
</gene>
<dbReference type="HOGENOM" id="CLU_057751_1_0_1"/>
<sequence length="173" mass="19020">MAAIASSSVSVDVLVLFGTSQCVYKVDGGDQRRMAEIWILATIWEVLALGLAVWIVIKHFRELQPPSTGWTIEDCFTMLIKTHILYFAAFVAVSCFNLGFLSPKVMDSSSVGAQIYCGILQLVSLVQMFVVGPRLVFSIREYHAKLVTNSEEGTSMATIAFQERTQLSSGSDV</sequence>
<keyword evidence="3" id="KW-1185">Reference proteome</keyword>
<accession>A0A0D0B1P9</accession>
<dbReference type="OrthoDB" id="2671063at2759"/>
<evidence type="ECO:0000313" key="3">
    <source>
        <dbReference type="Proteomes" id="UP000054485"/>
    </source>
</evidence>
<proteinExistence type="predicted"/>